<dbReference type="RefSeq" id="WP_202952394.1">
    <property type="nucleotide sequence ID" value="NZ_JAPCID010000052.1"/>
</dbReference>
<comment type="caution">
    <text evidence="1">The sequence shown here is derived from an EMBL/GenBank/DDBJ whole genome shotgun (WGS) entry which is preliminary data.</text>
</comment>
<dbReference type="EMBL" id="JAPCID010000052">
    <property type="protein sequence ID" value="MDA0141196.1"/>
    <property type="molecule type" value="Genomic_DNA"/>
</dbReference>
<accession>A0ABT4RRP0</accession>
<evidence type="ECO:0000313" key="2">
    <source>
        <dbReference type="Proteomes" id="UP001147700"/>
    </source>
</evidence>
<evidence type="ECO:0000313" key="1">
    <source>
        <dbReference type="EMBL" id="MDA0141196.1"/>
    </source>
</evidence>
<proteinExistence type="predicted"/>
<keyword evidence="2" id="KW-1185">Reference proteome</keyword>
<dbReference type="Proteomes" id="UP001147700">
    <property type="component" value="Unassembled WGS sequence"/>
</dbReference>
<name>A0ABT4RRP0_9ACTN</name>
<reference evidence="1" key="1">
    <citation type="submission" date="2022-10" db="EMBL/GenBank/DDBJ databases">
        <title>The WGS of Solirubrobacter sp. CPCC 204708.</title>
        <authorList>
            <person name="Jiang Z."/>
        </authorList>
    </citation>
    <scope>NUCLEOTIDE SEQUENCE</scope>
    <source>
        <strain evidence="1">CPCC 204708</strain>
    </source>
</reference>
<sequence length="352" mass="37613">MRLTLDHVILRAADPAAALDELVARTGAPVLVPVRDAGPFTSGIVRASVDIELLKIGSTPPPHVLGYGLGFTVDVPLTQANKALRKAGFPTSGTTVATANGRTWAAVQVHGLLPDPFPLPVTKKAPKPSDRVAEQLAAWLTKIPAVGRMATRKPGSSMVVVTEYRFDADAWRATAGTGPTVVKVEVGARSPNWAKLPLEPGPLTVSTDLEPGVRRIVLEGAGTPFTLGDVEFAYAADPAEADARKLVAMAERMPRPLPDAVVAGLVRVLRFFPQAPDPEHWPQTWVRAARLLEPAQLDPVARGEQRAYLTALGALKLAQAGYSGPLIDRWLNEERDYPSLTEAERAALKRAG</sequence>
<organism evidence="1 2">
    <name type="scientific">Solirubrobacter deserti</name>
    <dbReference type="NCBI Taxonomy" id="2282478"/>
    <lineage>
        <taxon>Bacteria</taxon>
        <taxon>Bacillati</taxon>
        <taxon>Actinomycetota</taxon>
        <taxon>Thermoleophilia</taxon>
        <taxon>Solirubrobacterales</taxon>
        <taxon>Solirubrobacteraceae</taxon>
        <taxon>Solirubrobacter</taxon>
    </lineage>
</organism>
<gene>
    <name evidence="1" type="ORF">OJ962_27105</name>
</gene>
<protein>
    <submittedName>
        <fullName evidence="1">Uncharacterized protein</fullName>
    </submittedName>
</protein>